<evidence type="ECO:0000256" key="1">
    <source>
        <dbReference type="SAM" id="MobiDB-lite"/>
    </source>
</evidence>
<evidence type="ECO:0000313" key="2">
    <source>
        <dbReference type="EMBL" id="OEH77587.1"/>
    </source>
</evidence>
<gene>
    <name evidence="2" type="ORF">cyc_05157</name>
</gene>
<dbReference type="EMBL" id="JROU02001050">
    <property type="protein sequence ID" value="OEH77587.1"/>
    <property type="molecule type" value="Genomic_DNA"/>
</dbReference>
<accession>A0A1D3D2B8</accession>
<dbReference type="Proteomes" id="UP000095192">
    <property type="component" value="Unassembled WGS sequence"/>
</dbReference>
<dbReference type="InParanoid" id="A0A1D3D2B8"/>
<feature type="region of interest" description="Disordered" evidence="1">
    <location>
        <begin position="58"/>
        <end position="82"/>
    </location>
</feature>
<sequence length="82" mass="9184">MSSLSTSSAEEDQYARALEPMDIQACQLALAYDLRKCYKAAAPGFFIKDHVIFGERGRDGISTRQGDASLRATQQHSDKRRF</sequence>
<name>A0A1D3D2B8_9EIME</name>
<keyword evidence="3" id="KW-1185">Reference proteome</keyword>
<dbReference type="VEuPathDB" id="ToxoDB:cyc_05157"/>
<reference evidence="2 3" key="1">
    <citation type="journal article" date="2016" name="BMC Genomics">
        <title>Comparative genomics reveals Cyclospora cayetanensis possesses coccidia-like metabolism and invasion components but unique surface antigens.</title>
        <authorList>
            <person name="Liu S."/>
            <person name="Wang L."/>
            <person name="Zheng H."/>
            <person name="Xu Z."/>
            <person name="Roellig D.M."/>
            <person name="Li N."/>
            <person name="Frace M.A."/>
            <person name="Tang K."/>
            <person name="Arrowood M.J."/>
            <person name="Moss D.M."/>
            <person name="Zhang L."/>
            <person name="Feng Y."/>
            <person name="Xiao L."/>
        </authorList>
    </citation>
    <scope>NUCLEOTIDE SEQUENCE [LARGE SCALE GENOMIC DNA]</scope>
    <source>
        <strain evidence="2 3">CHN_HEN01</strain>
    </source>
</reference>
<protein>
    <submittedName>
        <fullName evidence="2">Uncharacterized protein</fullName>
    </submittedName>
</protein>
<organism evidence="2 3">
    <name type="scientific">Cyclospora cayetanensis</name>
    <dbReference type="NCBI Taxonomy" id="88456"/>
    <lineage>
        <taxon>Eukaryota</taxon>
        <taxon>Sar</taxon>
        <taxon>Alveolata</taxon>
        <taxon>Apicomplexa</taxon>
        <taxon>Conoidasida</taxon>
        <taxon>Coccidia</taxon>
        <taxon>Eucoccidiorida</taxon>
        <taxon>Eimeriorina</taxon>
        <taxon>Eimeriidae</taxon>
        <taxon>Cyclospora</taxon>
    </lineage>
</organism>
<feature type="compositionally biased region" description="Polar residues" evidence="1">
    <location>
        <begin position="62"/>
        <end position="75"/>
    </location>
</feature>
<dbReference type="AlphaFoldDB" id="A0A1D3D2B8"/>
<comment type="caution">
    <text evidence="2">The sequence shown here is derived from an EMBL/GenBank/DDBJ whole genome shotgun (WGS) entry which is preliminary data.</text>
</comment>
<proteinExistence type="predicted"/>
<evidence type="ECO:0000313" key="3">
    <source>
        <dbReference type="Proteomes" id="UP000095192"/>
    </source>
</evidence>